<accession>A0AAQ3M9Y6</accession>
<keyword evidence="3 7" id="KW-1133">Transmembrane helix</keyword>
<comment type="subcellular location">
    <subcellularLocation>
        <location evidence="1">Membrane</location>
        <topology evidence="1">Multi-pass membrane protein</topology>
    </subcellularLocation>
</comment>
<keyword evidence="4 7" id="KW-0472">Membrane</keyword>
<dbReference type="EMBL" id="CP138590">
    <property type="protein sequence ID" value="WPH03710.1"/>
    <property type="molecule type" value="Genomic_DNA"/>
</dbReference>
<feature type="transmembrane region" description="Helical" evidence="7">
    <location>
        <begin position="185"/>
        <end position="210"/>
    </location>
</feature>
<evidence type="ECO:0000256" key="1">
    <source>
        <dbReference type="ARBA" id="ARBA00004141"/>
    </source>
</evidence>
<dbReference type="Pfam" id="PF20684">
    <property type="entry name" value="Fung_rhodopsin"/>
    <property type="match status" value="1"/>
</dbReference>
<evidence type="ECO:0000256" key="6">
    <source>
        <dbReference type="SAM" id="MobiDB-lite"/>
    </source>
</evidence>
<keyword evidence="10" id="KW-1185">Reference proteome</keyword>
<reference evidence="9 10" key="1">
    <citation type="submission" date="2023-11" db="EMBL/GenBank/DDBJ databases">
        <title>An acidophilic fungus is an integral part of prey digestion in a carnivorous sundew plant.</title>
        <authorList>
            <person name="Tsai I.J."/>
        </authorList>
    </citation>
    <scope>NUCLEOTIDE SEQUENCE [LARGE SCALE GENOMIC DNA]</scope>
    <source>
        <strain evidence="9">169a</strain>
    </source>
</reference>
<dbReference type="InterPro" id="IPR049326">
    <property type="entry name" value="Rhodopsin_dom_fungi"/>
</dbReference>
<proteinExistence type="inferred from homology"/>
<evidence type="ECO:0000256" key="2">
    <source>
        <dbReference type="ARBA" id="ARBA00022692"/>
    </source>
</evidence>
<name>A0AAQ3M9Y6_9PEZI</name>
<feature type="transmembrane region" description="Helical" evidence="7">
    <location>
        <begin position="30"/>
        <end position="51"/>
    </location>
</feature>
<comment type="similarity">
    <text evidence="5">Belongs to the SAT4 family.</text>
</comment>
<keyword evidence="2 7" id="KW-0812">Transmembrane</keyword>
<organism evidence="9 10">
    <name type="scientific">Acrodontium crateriforme</name>
    <dbReference type="NCBI Taxonomy" id="150365"/>
    <lineage>
        <taxon>Eukaryota</taxon>
        <taxon>Fungi</taxon>
        <taxon>Dikarya</taxon>
        <taxon>Ascomycota</taxon>
        <taxon>Pezizomycotina</taxon>
        <taxon>Dothideomycetes</taxon>
        <taxon>Dothideomycetidae</taxon>
        <taxon>Mycosphaerellales</taxon>
        <taxon>Teratosphaeriaceae</taxon>
        <taxon>Acrodontium</taxon>
    </lineage>
</organism>
<feature type="transmembrane region" description="Helical" evidence="7">
    <location>
        <begin position="263"/>
        <end position="287"/>
    </location>
</feature>
<dbReference type="Proteomes" id="UP001303373">
    <property type="component" value="Chromosome 11"/>
</dbReference>
<feature type="region of interest" description="Disordered" evidence="6">
    <location>
        <begin position="305"/>
        <end position="334"/>
    </location>
</feature>
<feature type="domain" description="Rhodopsin" evidence="8">
    <location>
        <begin position="47"/>
        <end position="279"/>
    </location>
</feature>
<evidence type="ECO:0000256" key="5">
    <source>
        <dbReference type="ARBA" id="ARBA00038359"/>
    </source>
</evidence>
<dbReference type="GO" id="GO:0016020">
    <property type="term" value="C:membrane"/>
    <property type="evidence" value="ECO:0007669"/>
    <property type="project" value="UniProtKB-SubCell"/>
</dbReference>
<feature type="transmembrane region" description="Helical" evidence="7">
    <location>
        <begin position="139"/>
        <end position="165"/>
    </location>
</feature>
<gene>
    <name evidence="9" type="ORF">R9X50_00659300</name>
</gene>
<dbReference type="InterPro" id="IPR052337">
    <property type="entry name" value="SAT4-like"/>
</dbReference>
<feature type="transmembrane region" description="Helical" evidence="7">
    <location>
        <begin position="103"/>
        <end position="127"/>
    </location>
</feature>
<dbReference type="AlphaFoldDB" id="A0AAQ3M9Y6"/>
<evidence type="ECO:0000313" key="10">
    <source>
        <dbReference type="Proteomes" id="UP001303373"/>
    </source>
</evidence>
<protein>
    <recommendedName>
        <fullName evidence="8">Rhodopsin domain-containing protein</fullName>
    </recommendedName>
</protein>
<feature type="compositionally biased region" description="Polar residues" evidence="6">
    <location>
        <begin position="305"/>
        <end position="331"/>
    </location>
</feature>
<dbReference type="PANTHER" id="PTHR33048:SF47">
    <property type="entry name" value="INTEGRAL MEMBRANE PROTEIN-RELATED"/>
    <property type="match status" value="1"/>
</dbReference>
<feature type="transmembrane region" description="Helical" evidence="7">
    <location>
        <begin position="217"/>
        <end position="243"/>
    </location>
</feature>
<sequence length="382" mass="41957">MFRMDADDINHNLTATPAADSRTEDIGWQALGPTIACSILATSVVALRWYTRRHLFRRTGLDDHVILLSLILSWAMCSVTIAANGEGLGVYNGFIDATHLAKLLIANNTLWILTVNCTKTSILLQYLRVFSSRTLRTLCYILTGILISATCWAVFGGLFLCHPVAKLWNPSLLGTCLSSETYWTSAASLNIAIDVLILILPLPSIARLYLPRKEKICIILVFTLGFFVCVVSSLRLGLVVATANQGDYVLSGIWSIIWSAVEANVGIICASLPALKPLVYLVFPDLMRETGFPRRRMQLPVLSTDSKGSKSVASSTTMPESKISENLNRSSTLEEREETVVSHRAMPNTQDNVSDLEAGYLSVMDMLHTGPNDAIERDGETT</sequence>
<dbReference type="PANTHER" id="PTHR33048">
    <property type="entry name" value="PTH11-LIKE INTEGRAL MEMBRANE PROTEIN (AFU_ORTHOLOGUE AFUA_5G11245)"/>
    <property type="match status" value="1"/>
</dbReference>
<evidence type="ECO:0000313" key="9">
    <source>
        <dbReference type="EMBL" id="WPH03710.1"/>
    </source>
</evidence>
<feature type="transmembrane region" description="Helical" evidence="7">
    <location>
        <begin position="63"/>
        <end position="83"/>
    </location>
</feature>
<evidence type="ECO:0000256" key="3">
    <source>
        <dbReference type="ARBA" id="ARBA00022989"/>
    </source>
</evidence>
<evidence type="ECO:0000256" key="7">
    <source>
        <dbReference type="SAM" id="Phobius"/>
    </source>
</evidence>
<evidence type="ECO:0000259" key="8">
    <source>
        <dbReference type="Pfam" id="PF20684"/>
    </source>
</evidence>
<evidence type="ECO:0000256" key="4">
    <source>
        <dbReference type="ARBA" id="ARBA00023136"/>
    </source>
</evidence>